<proteinExistence type="predicted"/>
<evidence type="ECO:0000256" key="1">
    <source>
        <dbReference type="SAM" id="MobiDB-lite"/>
    </source>
</evidence>
<sequence>MMDALSLLVKPAPEPAAFAKSGKAVKGGDTAEKGSFSRELKGLNTDERGGKGAGRGAVSTETEQAETDADSADAAKANVKIAPAAAGPSSFASLKAELQTAVDATFTRNVPQQPDKTVQAPEMELEVQVPDEGLTERILPEPVEGEAVPASERDAGRKPGAGETQTVDKTDHKVRIKGADFSKAGGDSGFTVDRRTATQIADRIKVDTPKSGAAKADTAPDTDAPDAKDTADTGDAATVDAGPKADAETLTNVLGLLAAGGNVTDRVERKQDAGNGMREPEKIGNTGRMSAETQDAGVDIGTANGEGEALATDGQSDRLFRLTRGEGRGQSVDLKIASTASGQIDVEARSPASGQAETVNVLETRRYLGFNAPSNSSTLTAALAGNDEWVSAMHPSARLANAAQQSSTGQVVNTLKLELNPHALGTVTAVLRLSGDELNVHLTVHTAAAYREMREDSSAMLDALRSQGFSVDQVTVSMASGASSSQDGGDASSRFAQQQQQNMQQAAGEGGRNGDRGAPQNGRQDGSDGQSGVAAGRSDDSEQNLAPARGAGAPRPSHVYI</sequence>
<keyword evidence="4" id="KW-0282">Flagellum</keyword>
<keyword evidence="5" id="KW-1185">Reference proteome</keyword>
<protein>
    <submittedName>
        <fullName evidence="4">Flagellar hook-length control protein FliK</fullName>
    </submittedName>
</protein>
<dbReference type="CDD" id="cd17470">
    <property type="entry name" value="T3SS_Flik_C"/>
    <property type="match status" value="1"/>
</dbReference>
<dbReference type="RefSeq" id="WP_306409873.1">
    <property type="nucleotide sequence ID" value="NZ_JANFPI010000001.1"/>
</dbReference>
<feature type="region of interest" description="Disordered" evidence="1">
    <location>
        <begin position="480"/>
        <end position="561"/>
    </location>
</feature>
<feature type="compositionally biased region" description="Basic and acidic residues" evidence="1">
    <location>
        <begin position="29"/>
        <end position="50"/>
    </location>
</feature>
<evidence type="ECO:0000313" key="4">
    <source>
        <dbReference type="EMBL" id="MCX8998841.1"/>
    </source>
</evidence>
<dbReference type="InterPro" id="IPR038610">
    <property type="entry name" value="FliK-like_C_sf"/>
</dbReference>
<dbReference type="InterPro" id="IPR021136">
    <property type="entry name" value="Flagellar_hook_control-like_C"/>
</dbReference>
<dbReference type="Proteomes" id="UP001208771">
    <property type="component" value="Unassembled WGS sequence"/>
</dbReference>
<organism evidence="4 5">
    <name type="scientific">Ectorhizobium quercum</name>
    <dbReference type="NCBI Taxonomy" id="2965071"/>
    <lineage>
        <taxon>Bacteria</taxon>
        <taxon>Pseudomonadati</taxon>
        <taxon>Pseudomonadota</taxon>
        <taxon>Alphaproteobacteria</taxon>
        <taxon>Hyphomicrobiales</taxon>
        <taxon>Rhizobiaceae</taxon>
        <taxon>Ectorhizobium</taxon>
    </lineage>
</organism>
<dbReference type="Gene3D" id="3.30.750.140">
    <property type="match status" value="1"/>
</dbReference>
<dbReference type="EMBL" id="JANFPI010000005">
    <property type="protein sequence ID" value="MCX8998841.1"/>
    <property type="molecule type" value="Genomic_DNA"/>
</dbReference>
<evidence type="ECO:0000313" key="3">
    <source>
        <dbReference type="EMBL" id="MCX8996120.1"/>
    </source>
</evidence>
<feature type="compositionally biased region" description="Low complexity" evidence="1">
    <location>
        <begin position="546"/>
        <end position="561"/>
    </location>
</feature>
<evidence type="ECO:0000259" key="2">
    <source>
        <dbReference type="Pfam" id="PF02120"/>
    </source>
</evidence>
<feature type="region of interest" description="Disordered" evidence="1">
    <location>
        <begin position="11"/>
        <end position="73"/>
    </location>
</feature>
<feature type="region of interest" description="Disordered" evidence="1">
    <location>
        <begin position="145"/>
        <end position="171"/>
    </location>
</feature>
<reference evidence="4" key="1">
    <citation type="submission" date="2022-07" db="EMBL/GenBank/DDBJ databases">
        <title>Ectorhizobium quercum gen.nov., sp. nov.</title>
        <authorList>
            <person name="Ma T."/>
            <person name="Li Y."/>
        </authorList>
    </citation>
    <scope>NUCLEOTIDE SEQUENCE</scope>
    <source>
        <strain evidence="4">BDR2-2</strain>
    </source>
</reference>
<feature type="domain" description="Flagellar hook-length control protein-like C-terminal" evidence="2">
    <location>
        <begin position="405"/>
        <end position="481"/>
    </location>
</feature>
<dbReference type="AlphaFoldDB" id="A0AAE3N275"/>
<dbReference type="Pfam" id="PF02120">
    <property type="entry name" value="Flg_hook"/>
    <property type="match status" value="1"/>
</dbReference>
<feature type="compositionally biased region" description="Polar residues" evidence="1">
    <location>
        <begin position="521"/>
        <end position="530"/>
    </location>
</feature>
<keyword evidence="4" id="KW-0966">Cell projection</keyword>
<feature type="region of interest" description="Disordered" evidence="1">
    <location>
        <begin position="204"/>
        <end position="243"/>
    </location>
</feature>
<feature type="compositionally biased region" description="Low complexity" evidence="1">
    <location>
        <begin position="480"/>
        <end position="507"/>
    </location>
</feature>
<name>A0AAE3N275_9HYPH</name>
<evidence type="ECO:0000313" key="5">
    <source>
        <dbReference type="Proteomes" id="UP001208771"/>
    </source>
</evidence>
<feature type="compositionally biased region" description="Low complexity" evidence="1">
    <location>
        <begin position="212"/>
        <end position="222"/>
    </location>
</feature>
<feature type="compositionally biased region" description="Basic and acidic residues" evidence="1">
    <location>
        <begin position="269"/>
        <end position="282"/>
    </location>
</feature>
<gene>
    <name evidence="3" type="ORF">NOF55_03285</name>
    <name evidence="4" type="ORF">NOF55_17140</name>
</gene>
<comment type="caution">
    <text evidence="4">The sequence shown here is derived from an EMBL/GenBank/DDBJ whole genome shotgun (WGS) entry which is preliminary data.</text>
</comment>
<dbReference type="EMBL" id="JANFPI010000001">
    <property type="protein sequence ID" value="MCX8996120.1"/>
    <property type="molecule type" value="Genomic_DNA"/>
</dbReference>
<accession>A0AAE3N275</accession>
<keyword evidence="4" id="KW-0969">Cilium</keyword>
<feature type="compositionally biased region" description="Low complexity" evidence="1">
    <location>
        <begin position="233"/>
        <end position="242"/>
    </location>
</feature>
<feature type="region of interest" description="Disordered" evidence="1">
    <location>
        <begin position="269"/>
        <end position="290"/>
    </location>
</feature>